<evidence type="ECO:0000313" key="1">
    <source>
        <dbReference type="EMBL" id="KAJ0106431.1"/>
    </source>
</evidence>
<name>A0ACC1C2S4_9ROSI</name>
<accession>A0ACC1C2S4</accession>
<keyword evidence="2" id="KW-1185">Reference proteome</keyword>
<reference evidence="2" key="1">
    <citation type="journal article" date="2023" name="G3 (Bethesda)">
        <title>Genome assembly and association tests identify interacting loci associated with vigor, precocity, and sex in interspecific pistachio rootstocks.</title>
        <authorList>
            <person name="Palmer W."/>
            <person name="Jacygrad E."/>
            <person name="Sagayaradj S."/>
            <person name="Cavanaugh K."/>
            <person name="Han R."/>
            <person name="Bertier L."/>
            <person name="Beede B."/>
            <person name="Kafkas S."/>
            <person name="Golino D."/>
            <person name="Preece J."/>
            <person name="Michelmore R."/>
        </authorList>
    </citation>
    <scope>NUCLEOTIDE SEQUENCE [LARGE SCALE GENOMIC DNA]</scope>
</reference>
<sequence length="218" mass="23940">MKHSRESSTRSELSNASLRCVMRFGKGSANSFSLIVDMNATLGNDYFENAKKLSVRTLGRDGMAKGKGKMGVGTKYVGPNHSSFGFAASGQGAASLSVSGQLLHSEGKRSWAHVMAASQSKGKTPILFHAPEFSSDGVVVVNLPISNRPILLQRWCPDMVLNKESPKFIPLWIHGVRRIGFVRFLIKVDVARKLPKMVRVRLPIEESNETLCVDVRVK</sequence>
<comment type="caution">
    <text evidence="1">The sequence shown here is derived from an EMBL/GenBank/DDBJ whole genome shotgun (WGS) entry which is preliminary data.</text>
</comment>
<evidence type="ECO:0000313" key="2">
    <source>
        <dbReference type="Proteomes" id="UP001164250"/>
    </source>
</evidence>
<dbReference type="Proteomes" id="UP001164250">
    <property type="component" value="Chromosome 2"/>
</dbReference>
<protein>
    <submittedName>
        <fullName evidence="1">Uncharacterized protein</fullName>
    </submittedName>
</protein>
<organism evidence="1 2">
    <name type="scientific">Pistacia atlantica</name>
    <dbReference type="NCBI Taxonomy" id="434234"/>
    <lineage>
        <taxon>Eukaryota</taxon>
        <taxon>Viridiplantae</taxon>
        <taxon>Streptophyta</taxon>
        <taxon>Embryophyta</taxon>
        <taxon>Tracheophyta</taxon>
        <taxon>Spermatophyta</taxon>
        <taxon>Magnoliopsida</taxon>
        <taxon>eudicotyledons</taxon>
        <taxon>Gunneridae</taxon>
        <taxon>Pentapetalae</taxon>
        <taxon>rosids</taxon>
        <taxon>malvids</taxon>
        <taxon>Sapindales</taxon>
        <taxon>Anacardiaceae</taxon>
        <taxon>Pistacia</taxon>
    </lineage>
</organism>
<proteinExistence type="predicted"/>
<dbReference type="EMBL" id="CM047898">
    <property type="protein sequence ID" value="KAJ0106431.1"/>
    <property type="molecule type" value="Genomic_DNA"/>
</dbReference>
<gene>
    <name evidence="1" type="ORF">Patl1_18912</name>
</gene>